<evidence type="ECO:0000256" key="1">
    <source>
        <dbReference type="SAM" id="MobiDB-lite"/>
    </source>
</evidence>
<sequence>MTDRRSDSSYEATIEEAQVGVKGDSPTLNQLSSSGRSAQQRRIRNALASLESATRDLQAREIDRSGSGGDV</sequence>
<accession>A0A319BUG2</accession>
<keyword evidence="3" id="KW-1185">Reference proteome</keyword>
<dbReference type="EMBL" id="KZ821768">
    <property type="protein sequence ID" value="PYH76081.1"/>
    <property type="molecule type" value="Genomic_DNA"/>
</dbReference>
<dbReference type="VEuPathDB" id="FungiDB:BO82DRAFT_297127"/>
<dbReference type="AlphaFoldDB" id="A0A319BUG2"/>
<proteinExistence type="predicted"/>
<dbReference type="Proteomes" id="UP000248340">
    <property type="component" value="Unassembled WGS sequence"/>
</dbReference>
<protein>
    <submittedName>
        <fullName evidence="2">Uncharacterized protein</fullName>
    </submittedName>
</protein>
<evidence type="ECO:0000313" key="3">
    <source>
        <dbReference type="Proteomes" id="UP000248340"/>
    </source>
</evidence>
<reference evidence="2 3" key="1">
    <citation type="submission" date="2016-12" db="EMBL/GenBank/DDBJ databases">
        <title>The genomes of Aspergillus section Nigri reveals drivers in fungal speciation.</title>
        <authorList>
            <consortium name="DOE Joint Genome Institute"/>
            <person name="Vesth T.C."/>
            <person name="Nybo J."/>
            <person name="Theobald S."/>
            <person name="Brandl J."/>
            <person name="Frisvad J.C."/>
            <person name="Nielsen K.F."/>
            <person name="Lyhne E.K."/>
            <person name="Kogle M.E."/>
            <person name="Kuo A."/>
            <person name="Riley R."/>
            <person name="Clum A."/>
            <person name="Nolan M."/>
            <person name="Lipzen A."/>
            <person name="Salamov A."/>
            <person name="Henrissat B."/>
            <person name="Wiebenga A."/>
            <person name="De Vries R.P."/>
            <person name="Grigoriev I.V."/>
            <person name="Mortensen U.H."/>
            <person name="Andersen M.R."/>
            <person name="Baker S.E."/>
        </authorList>
    </citation>
    <scope>NUCLEOTIDE SEQUENCE [LARGE SCALE GENOMIC DNA]</scope>
    <source>
        <strain evidence="2 3">CBS 121591</strain>
    </source>
</reference>
<dbReference type="OrthoDB" id="4507903at2759"/>
<feature type="compositionally biased region" description="Polar residues" evidence="1">
    <location>
        <begin position="26"/>
        <end position="38"/>
    </location>
</feature>
<dbReference type="RefSeq" id="XP_025486281.1">
    <property type="nucleotide sequence ID" value="XM_025631936.1"/>
</dbReference>
<name>A0A319BUG2_9EURO</name>
<feature type="region of interest" description="Disordered" evidence="1">
    <location>
        <begin position="1"/>
        <end position="40"/>
    </location>
</feature>
<organism evidence="2 3">
    <name type="scientific">Aspergillus uvarum CBS 121591</name>
    <dbReference type="NCBI Taxonomy" id="1448315"/>
    <lineage>
        <taxon>Eukaryota</taxon>
        <taxon>Fungi</taxon>
        <taxon>Dikarya</taxon>
        <taxon>Ascomycota</taxon>
        <taxon>Pezizomycotina</taxon>
        <taxon>Eurotiomycetes</taxon>
        <taxon>Eurotiomycetidae</taxon>
        <taxon>Eurotiales</taxon>
        <taxon>Aspergillaceae</taxon>
        <taxon>Aspergillus</taxon>
        <taxon>Aspergillus subgen. Circumdati</taxon>
    </lineage>
</organism>
<evidence type="ECO:0000313" key="2">
    <source>
        <dbReference type="EMBL" id="PYH76081.1"/>
    </source>
</evidence>
<gene>
    <name evidence="2" type="ORF">BO82DRAFT_297127</name>
</gene>
<dbReference type="GeneID" id="37134677"/>